<dbReference type="GO" id="GO:0003676">
    <property type="term" value="F:nucleic acid binding"/>
    <property type="evidence" value="ECO:0007669"/>
    <property type="project" value="InterPro"/>
</dbReference>
<protein>
    <recommendedName>
        <fullName evidence="1">3'-5' exoribonuclease</fullName>
        <ecNumber evidence="1">3.1.13.-</ecNumber>
    </recommendedName>
</protein>
<proteinExistence type="inferred from homology"/>
<dbReference type="InterPro" id="IPR012337">
    <property type="entry name" value="RNaseH-like_sf"/>
</dbReference>
<feature type="binding site" evidence="1">
    <location>
        <position position="6"/>
    </location>
    <ligand>
        <name>Mg(2+)</name>
        <dbReference type="ChEBI" id="CHEBI:18420"/>
        <note>catalytic</note>
    </ligand>
</feature>
<dbReference type="SUPFAM" id="SSF53098">
    <property type="entry name" value="Ribonuclease H-like"/>
    <property type="match status" value="1"/>
</dbReference>
<reference evidence="3 4" key="1">
    <citation type="submission" date="2013-09" db="EMBL/GenBank/DDBJ databases">
        <title>Complete genome sequence of Corynebacterium doosanense CAU 212(T) (=DSM 45436(T)), isolated from activated sludge.</title>
        <authorList>
            <person name="Schaffert L."/>
            <person name="Albersmeier A."/>
            <person name="Kalinowski J."/>
            <person name="Ruckert C."/>
        </authorList>
    </citation>
    <scope>NUCLEOTIDE SEQUENCE [LARGE SCALE GENOMIC DNA]</scope>
    <source>
        <strain evidence="3 4">CAU 212</strain>
    </source>
</reference>
<dbReference type="GO" id="GO:0008408">
    <property type="term" value="F:3'-5' exonuclease activity"/>
    <property type="evidence" value="ECO:0007669"/>
    <property type="project" value="InterPro"/>
</dbReference>
<dbReference type="InterPro" id="IPR030853">
    <property type="entry name" value="3_5_Exoribonuc_actinobac"/>
</dbReference>
<dbReference type="HOGENOM" id="CLU_114979_0_0_11"/>
<evidence type="ECO:0000313" key="4">
    <source>
        <dbReference type="Proteomes" id="UP000029914"/>
    </source>
</evidence>
<keyword evidence="1" id="KW-0479">Metal-binding</keyword>
<comment type="cofactor">
    <cofactor evidence="1">
        <name>Mg(2+)</name>
        <dbReference type="ChEBI" id="CHEBI:18420"/>
    </cofactor>
    <text evidence="1">Binds 1 Mg(2+) ion per subunit.</text>
</comment>
<dbReference type="STRING" id="558173.CDOO_09515"/>
<dbReference type="EC" id="3.1.13.-" evidence="1"/>
<evidence type="ECO:0000313" key="3">
    <source>
        <dbReference type="EMBL" id="AIT61477.1"/>
    </source>
</evidence>
<dbReference type="eggNOG" id="ENOG5032SJD">
    <property type="taxonomic scope" value="Bacteria"/>
</dbReference>
<dbReference type="KEGG" id="cdo:CDOO_09515"/>
<dbReference type="OrthoDB" id="4640719at2"/>
<name>A0A097IH84_9CORY</name>
<sequence>MRYFYDTEFIEDGRTIELVSIGVVAEDGREYYAVSTDFDSSRAGQWVRDNVLGKLPSPSAPEWRSLETIRAELVDFLTAGPGPVDLWAWVGAYDHVVLAQLFGDMTGMPRALPRYTNELKQYWHMAGKPVLPRVPSGNHDALVDARFNVEKFRIINEAMPLGRENKVLRG</sequence>
<dbReference type="Proteomes" id="UP000029914">
    <property type="component" value="Chromosome"/>
</dbReference>
<keyword evidence="1" id="KW-0460">Magnesium</keyword>
<dbReference type="Pfam" id="PF16473">
    <property type="entry name" value="Rv2179c-like"/>
    <property type="match status" value="1"/>
</dbReference>
<dbReference type="GO" id="GO:0000287">
    <property type="term" value="F:magnesium ion binding"/>
    <property type="evidence" value="ECO:0007669"/>
    <property type="project" value="UniProtKB-UniRule"/>
</dbReference>
<dbReference type="RefSeq" id="WP_018020852.1">
    <property type="nucleotide sequence ID" value="NZ_AQUX01000001.1"/>
</dbReference>
<evidence type="ECO:0000259" key="2">
    <source>
        <dbReference type="Pfam" id="PF16473"/>
    </source>
</evidence>
<dbReference type="InterPro" id="IPR036397">
    <property type="entry name" value="RNaseH_sf"/>
</dbReference>
<dbReference type="HAMAP" id="MF_00977">
    <property type="entry name" value="3_5_Exoribonuc_actinobact"/>
    <property type="match status" value="1"/>
</dbReference>
<keyword evidence="4" id="KW-1185">Reference proteome</keyword>
<keyword evidence="1" id="KW-0269">Exonuclease</keyword>
<dbReference type="Gene3D" id="3.30.420.10">
    <property type="entry name" value="Ribonuclease H-like superfamily/Ribonuclease H"/>
    <property type="match status" value="1"/>
</dbReference>
<feature type="region of interest" description="RNA binding" evidence="1">
    <location>
        <begin position="6"/>
        <end position="9"/>
    </location>
</feature>
<feature type="domain" description="3'-5' exoribonuclease Rv2179c-like" evidence="2">
    <location>
        <begin position="2"/>
        <end position="153"/>
    </location>
</feature>
<comment type="subunit">
    <text evidence="1">Homodimer.</text>
</comment>
<dbReference type="EMBL" id="CP006764">
    <property type="protein sequence ID" value="AIT61477.1"/>
    <property type="molecule type" value="Genomic_DNA"/>
</dbReference>
<gene>
    <name evidence="3" type="ORF">CDOO_09515</name>
</gene>
<dbReference type="NCBIfam" id="NF033638">
    <property type="entry name" value="RNase_AS"/>
    <property type="match status" value="1"/>
</dbReference>
<dbReference type="InterPro" id="IPR033390">
    <property type="entry name" value="Rv2179c-like"/>
</dbReference>
<keyword evidence="1" id="KW-0540">Nuclease</keyword>
<keyword evidence="1" id="KW-0378">Hydrolase</keyword>
<evidence type="ECO:0000256" key="1">
    <source>
        <dbReference type="HAMAP-Rule" id="MF_00977"/>
    </source>
</evidence>
<dbReference type="GO" id="GO:0004532">
    <property type="term" value="F:RNA exonuclease activity"/>
    <property type="evidence" value="ECO:0007669"/>
    <property type="project" value="UniProtKB-UniRule"/>
</dbReference>
<dbReference type="AlphaFoldDB" id="A0A097IH84"/>
<organism evidence="3 4">
    <name type="scientific">Corynebacterium doosanense CAU 212 = DSM 45436</name>
    <dbReference type="NCBI Taxonomy" id="558173"/>
    <lineage>
        <taxon>Bacteria</taxon>
        <taxon>Bacillati</taxon>
        <taxon>Actinomycetota</taxon>
        <taxon>Actinomycetes</taxon>
        <taxon>Mycobacteriales</taxon>
        <taxon>Corynebacteriaceae</taxon>
        <taxon>Corynebacterium</taxon>
    </lineage>
</organism>
<comment type="function">
    <text evidence="1">Exonuclease that cleaves single-stranded 3' overhangs of double-stranded RNA.</text>
</comment>
<accession>A0A097IH84</accession>